<dbReference type="RefSeq" id="WP_093181931.1">
    <property type="nucleotide sequence ID" value="NZ_FMYH01000002.1"/>
</dbReference>
<dbReference type="InterPro" id="IPR014717">
    <property type="entry name" value="Transl_elong_EF1B/ribsomal_bS6"/>
</dbReference>
<protein>
    <recommendedName>
        <fullName evidence="3">Tfp pilus assembly protein PilO</fullName>
    </recommendedName>
</protein>
<organism evidence="1 2">
    <name type="scientific">Sanguibacter gelidistatuariae</name>
    <dbReference type="NCBI Taxonomy" id="1814289"/>
    <lineage>
        <taxon>Bacteria</taxon>
        <taxon>Bacillati</taxon>
        <taxon>Actinomycetota</taxon>
        <taxon>Actinomycetes</taxon>
        <taxon>Micrococcales</taxon>
        <taxon>Sanguibacteraceae</taxon>
        <taxon>Sanguibacter</taxon>
    </lineage>
</organism>
<dbReference type="EMBL" id="FMYH01000002">
    <property type="protein sequence ID" value="SDC21196.1"/>
    <property type="molecule type" value="Genomic_DNA"/>
</dbReference>
<sequence length="233" mass="24125">MSQVKSSTFILGTALLSVAILAIVWFLGASTSLSEASQAEADTKVASERNAQLRVETAKLADEFSRIGELQSELATLQTQIPGDDGITAFNRFVGELAAARGVTILSVTADPATLVLPLAAVPDAVVATDPVASDPATEPEGVANLYAISVSITVLGTYDNATLFLDDLQRASSRLYIVQTVNIAGQDAAEPSGGKPAIVKGEVEQVISGYVFVMPFAEIPATGDQPAGTEVS</sequence>
<evidence type="ECO:0000313" key="2">
    <source>
        <dbReference type="Proteomes" id="UP000199039"/>
    </source>
</evidence>
<dbReference type="OrthoDB" id="4823950at2"/>
<dbReference type="Gene3D" id="3.30.70.60">
    <property type="match status" value="1"/>
</dbReference>
<reference evidence="1 2" key="1">
    <citation type="submission" date="2016-09" db="EMBL/GenBank/DDBJ databases">
        <authorList>
            <person name="Capua I."/>
            <person name="De Benedictis P."/>
            <person name="Joannis T."/>
            <person name="Lombin L.H."/>
            <person name="Cattoli G."/>
        </authorList>
    </citation>
    <scope>NUCLEOTIDE SEQUENCE [LARGE SCALE GENOMIC DNA]</scope>
    <source>
        <strain evidence="1 2">ISLP-3</strain>
    </source>
</reference>
<evidence type="ECO:0000313" key="1">
    <source>
        <dbReference type="EMBL" id="SDC21196.1"/>
    </source>
</evidence>
<dbReference type="AlphaFoldDB" id="A0A1G6JT69"/>
<name>A0A1G6JT69_9MICO</name>
<dbReference type="STRING" id="1814289.SAMN05216410_1395"/>
<accession>A0A1G6JT69</accession>
<keyword evidence="2" id="KW-1185">Reference proteome</keyword>
<proteinExistence type="predicted"/>
<evidence type="ECO:0008006" key="3">
    <source>
        <dbReference type="Google" id="ProtNLM"/>
    </source>
</evidence>
<dbReference type="Proteomes" id="UP000199039">
    <property type="component" value="Unassembled WGS sequence"/>
</dbReference>
<gene>
    <name evidence="1" type="ORF">SAMN05216410_1395</name>
</gene>